<dbReference type="Pfam" id="PF24864">
    <property type="entry name" value="DUF7730"/>
    <property type="match status" value="1"/>
</dbReference>
<organism evidence="2 3">
    <name type="scientific">Zasmidium cellare ATCC 36951</name>
    <dbReference type="NCBI Taxonomy" id="1080233"/>
    <lineage>
        <taxon>Eukaryota</taxon>
        <taxon>Fungi</taxon>
        <taxon>Dikarya</taxon>
        <taxon>Ascomycota</taxon>
        <taxon>Pezizomycotina</taxon>
        <taxon>Dothideomycetes</taxon>
        <taxon>Dothideomycetidae</taxon>
        <taxon>Mycosphaerellales</taxon>
        <taxon>Mycosphaerellaceae</taxon>
        <taxon>Zasmidium</taxon>
    </lineage>
</organism>
<dbReference type="PANTHER" id="PTHR42085">
    <property type="entry name" value="F-BOX DOMAIN-CONTAINING PROTEIN"/>
    <property type="match status" value="1"/>
</dbReference>
<dbReference type="EMBL" id="ML993588">
    <property type="protein sequence ID" value="KAF2169409.1"/>
    <property type="molecule type" value="Genomic_DNA"/>
</dbReference>
<name>A0A6A6CUD9_ZASCE</name>
<dbReference type="GeneID" id="54558748"/>
<accession>A0A6A6CUD9</accession>
<evidence type="ECO:0000313" key="3">
    <source>
        <dbReference type="Proteomes" id="UP000799537"/>
    </source>
</evidence>
<proteinExistence type="predicted"/>
<dbReference type="InterPro" id="IPR038883">
    <property type="entry name" value="AN11006-like"/>
</dbReference>
<sequence length="264" mass="30350">MNYDGNIARGIGYQRQAKWTVATQSKSKLLTLPGEVRTRIYEHVLIVPPNEQGNVVFGCHFDRQWPKPATRPATTNSTPTTRPKCSVLALIQTCRLVYREAAGIFYHRNKLELCDSTLFYYFVNSTSWPRLQGLQTMTFVVFKMMEARDLMATLIGSRQDHWLSKVAIKQDGSKLKSWEALRDFDGEVGSLMREAEEMFCVKTLVFEFDCGFDQVQKQKAALRVQRILSEMPSKEARVKWRKAMVWHHAKQKAIVLKKLGALSI</sequence>
<keyword evidence="3" id="KW-1185">Reference proteome</keyword>
<dbReference type="RefSeq" id="XP_033670298.1">
    <property type="nucleotide sequence ID" value="XM_033805476.1"/>
</dbReference>
<gene>
    <name evidence="2" type="ORF">M409DRAFT_20628</name>
</gene>
<dbReference type="InterPro" id="IPR056632">
    <property type="entry name" value="DUF7730"/>
</dbReference>
<reference evidence="2" key="1">
    <citation type="journal article" date="2020" name="Stud. Mycol.">
        <title>101 Dothideomycetes genomes: a test case for predicting lifestyles and emergence of pathogens.</title>
        <authorList>
            <person name="Haridas S."/>
            <person name="Albert R."/>
            <person name="Binder M."/>
            <person name="Bloem J."/>
            <person name="Labutti K."/>
            <person name="Salamov A."/>
            <person name="Andreopoulos B."/>
            <person name="Baker S."/>
            <person name="Barry K."/>
            <person name="Bills G."/>
            <person name="Bluhm B."/>
            <person name="Cannon C."/>
            <person name="Castanera R."/>
            <person name="Culley D."/>
            <person name="Daum C."/>
            <person name="Ezra D."/>
            <person name="Gonzalez J."/>
            <person name="Henrissat B."/>
            <person name="Kuo A."/>
            <person name="Liang C."/>
            <person name="Lipzen A."/>
            <person name="Lutzoni F."/>
            <person name="Magnuson J."/>
            <person name="Mondo S."/>
            <person name="Nolan M."/>
            <person name="Ohm R."/>
            <person name="Pangilinan J."/>
            <person name="Park H.-J."/>
            <person name="Ramirez L."/>
            <person name="Alfaro M."/>
            <person name="Sun H."/>
            <person name="Tritt A."/>
            <person name="Yoshinaga Y."/>
            <person name="Zwiers L.-H."/>
            <person name="Turgeon B."/>
            <person name="Goodwin S."/>
            <person name="Spatafora J."/>
            <person name="Crous P."/>
            <person name="Grigoriev I."/>
        </authorList>
    </citation>
    <scope>NUCLEOTIDE SEQUENCE</scope>
    <source>
        <strain evidence="2">ATCC 36951</strain>
    </source>
</reference>
<dbReference type="Proteomes" id="UP000799537">
    <property type="component" value="Unassembled WGS sequence"/>
</dbReference>
<dbReference type="AlphaFoldDB" id="A0A6A6CUD9"/>
<feature type="domain" description="DUF7730" evidence="1">
    <location>
        <begin position="23"/>
        <end position="139"/>
    </location>
</feature>
<protein>
    <recommendedName>
        <fullName evidence="1">DUF7730 domain-containing protein</fullName>
    </recommendedName>
</protein>
<evidence type="ECO:0000259" key="1">
    <source>
        <dbReference type="Pfam" id="PF24864"/>
    </source>
</evidence>
<dbReference type="PANTHER" id="PTHR42085:SF2">
    <property type="entry name" value="F-BOX DOMAIN-CONTAINING PROTEIN"/>
    <property type="match status" value="1"/>
</dbReference>
<evidence type="ECO:0000313" key="2">
    <source>
        <dbReference type="EMBL" id="KAF2169409.1"/>
    </source>
</evidence>